<feature type="region of interest" description="Disordered" evidence="1">
    <location>
        <begin position="499"/>
        <end position="522"/>
    </location>
</feature>
<feature type="compositionally biased region" description="Basic and acidic residues" evidence="1">
    <location>
        <begin position="537"/>
        <end position="548"/>
    </location>
</feature>
<accession>A0A9P7ACI3</accession>
<sequence>MSMSQIAVLTRDQRDMLKTFLSAFKIARSGSVEEQDDFWENVYSHWFTTWPERTVHFADIPDDQALSGLQEALLAEAIRCRHRMPGKKWTTPEQEEYLLSFMSKFCESAADKNFDEFFTSIWALWFEKWPEEQVIFKDMPADHVLTPDETNALAKAVEVRQQQLVTWYRWKVNPARLGRSKGARGVLKFDAVLGGGVELKGTRAPQKIDIYSHKFYEAKVKHTADAAIATENITSRGPKLNKHHEITRRMYSEESESDLKSGKTPKIDDKMKVKAIRELGPMLNRILKYLAHITGGWKFTVLMGGRDPTTGEASVFNYHIGELQSGAQFNHAYKDFDAMQAAFLAFVQNALVFESTLPHELASDEDEESLSDLDSDEANEWEKSTGEGSMNRVEDLLVPSLNTSDLYRMTPQAGEHFGDNASSSHTPLDTADASSGLVSMTGASDHLSLAAELRRDSHSAAAWDPIVVGTADFSAFNPHAFTTMVGGIPDWLVTHDTNQLSDSPVRLPNNLTNPTSPGSDRPHQEIEVLLPAVSSMHSEEGENNHKGDSLANQPEVHPRRGVRRWHVENPPAPTLSMGPSTILDPPAAHVPRLRVRNNVPFNPRERCRTRAGAGLVSSYFTAASDPMFSRALVLSVSRSVLLAPLGV</sequence>
<evidence type="ECO:0000256" key="1">
    <source>
        <dbReference type="SAM" id="MobiDB-lite"/>
    </source>
</evidence>
<feature type="compositionally biased region" description="Polar residues" evidence="1">
    <location>
        <begin position="420"/>
        <end position="437"/>
    </location>
</feature>
<evidence type="ECO:0000313" key="3">
    <source>
        <dbReference type="Proteomes" id="UP000719766"/>
    </source>
</evidence>
<keyword evidence="3" id="KW-1185">Reference proteome</keyword>
<protein>
    <submittedName>
        <fullName evidence="2">Uncharacterized protein</fullName>
    </submittedName>
</protein>
<comment type="caution">
    <text evidence="2">The sequence shown here is derived from an EMBL/GenBank/DDBJ whole genome shotgun (WGS) entry which is preliminary data.</text>
</comment>
<dbReference type="GeneID" id="64601541"/>
<dbReference type="Proteomes" id="UP000719766">
    <property type="component" value="Unassembled WGS sequence"/>
</dbReference>
<evidence type="ECO:0000313" key="2">
    <source>
        <dbReference type="EMBL" id="KAG1785652.1"/>
    </source>
</evidence>
<proteinExistence type="predicted"/>
<dbReference type="EMBL" id="JABBWE010000106">
    <property type="protein sequence ID" value="KAG1785652.1"/>
    <property type="molecule type" value="Genomic_DNA"/>
</dbReference>
<dbReference type="AlphaFoldDB" id="A0A9P7ACI3"/>
<name>A0A9P7ACI3_9AGAM</name>
<dbReference type="OrthoDB" id="2648847at2759"/>
<feature type="region of interest" description="Disordered" evidence="1">
    <location>
        <begin position="411"/>
        <end position="437"/>
    </location>
</feature>
<dbReference type="RefSeq" id="XP_041153135.1">
    <property type="nucleotide sequence ID" value="XM_041307777.1"/>
</dbReference>
<organism evidence="2 3">
    <name type="scientific">Suillus plorans</name>
    <dbReference type="NCBI Taxonomy" id="116603"/>
    <lineage>
        <taxon>Eukaryota</taxon>
        <taxon>Fungi</taxon>
        <taxon>Dikarya</taxon>
        <taxon>Basidiomycota</taxon>
        <taxon>Agaricomycotina</taxon>
        <taxon>Agaricomycetes</taxon>
        <taxon>Agaricomycetidae</taxon>
        <taxon>Boletales</taxon>
        <taxon>Suillineae</taxon>
        <taxon>Suillaceae</taxon>
        <taxon>Suillus</taxon>
    </lineage>
</organism>
<feature type="compositionally biased region" description="Polar residues" evidence="1">
    <location>
        <begin position="509"/>
        <end position="518"/>
    </location>
</feature>
<feature type="region of interest" description="Disordered" evidence="1">
    <location>
        <begin position="361"/>
        <end position="393"/>
    </location>
</feature>
<feature type="region of interest" description="Disordered" evidence="1">
    <location>
        <begin position="535"/>
        <end position="561"/>
    </location>
</feature>
<gene>
    <name evidence="2" type="ORF">HD556DRAFT_1450516</name>
</gene>
<reference evidence="2" key="1">
    <citation type="journal article" date="2020" name="New Phytol.">
        <title>Comparative genomics reveals dynamic genome evolution in host specialist ectomycorrhizal fungi.</title>
        <authorList>
            <person name="Lofgren L.A."/>
            <person name="Nguyen N.H."/>
            <person name="Vilgalys R."/>
            <person name="Ruytinx J."/>
            <person name="Liao H.L."/>
            <person name="Branco S."/>
            <person name="Kuo A."/>
            <person name="LaButti K."/>
            <person name="Lipzen A."/>
            <person name="Andreopoulos W."/>
            <person name="Pangilinan J."/>
            <person name="Riley R."/>
            <person name="Hundley H."/>
            <person name="Na H."/>
            <person name="Barry K."/>
            <person name="Grigoriev I.V."/>
            <person name="Stajich J.E."/>
            <person name="Kennedy P.G."/>
        </authorList>
    </citation>
    <scope>NUCLEOTIDE SEQUENCE</scope>
    <source>
        <strain evidence="2">S12</strain>
    </source>
</reference>
<feature type="compositionally biased region" description="Acidic residues" evidence="1">
    <location>
        <begin position="363"/>
        <end position="379"/>
    </location>
</feature>